<dbReference type="GO" id="GO:1990131">
    <property type="term" value="C:Gtr1-Gtr2 GTPase complex"/>
    <property type="evidence" value="ECO:0007669"/>
    <property type="project" value="UniProtKB-UniRule"/>
</dbReference>
<dbReference type="Proteomes" id="UP000664521">
    <property type="component" value="Unassembled WGS sequence"/>
</dbReference>
<dbReference type="Pfam" id="PF04670">
    <property type="entry name" value="Gtr1_RagA"/>
    <property type="match status" value="1"/>
</dbReference>
<dbReference type="GO" id="GO:1904263">
    <property type="term" value="P:positive regulation of TORC1 signaling"/>
    <property type="evidence" value="ECO:0007669"/>
    <property type="project" value="TreeGrafter"/>
</dbReference>
<dbReference type="Gene3D" id="3.30.450.190">
    <property type="match status" value="1"/>
</dbReference>
<keyword evidence="5 8" id="KW-0342">GTP-binding</keyword>
<feature type="region of interest" description="Disordered" evidence="9">
    <location>
        <begin position="1"/>
        <end position="29"/>
    </location>
</feature>
<keyword evidence="4" id="KW-0378">Hydrolase</keyword>
<reference evidence="10" key="1">
    <citation type="submission" date="2021-03" db="EMBL/GenBank/DDBJ databases">
        <authorList>
            <person name="Tagirdzhanova G."/>
        </authorList>
    </citation>
    <scope>NUCLEOTIDE SEQUENCE</scope>
</reference>
<evidence type="ECO:0000256" key="1">
    <source>
        <dbReference type="ARBA" id="ARBA00004308"/>
    </source>
</evidence>
<evidence type="ECO:0000256" key="4">
    <source>
        <dbReference type="ARBA" id="ARBA00022801"/>
    </source>
</evidence>
<dbReference type="FunFam" id="3.40.50.300:FF:000643">
    <property type="entry name" value="Small monomeric GTPase (Gtr2)"/>
    <property type="match status" value="1"/>
</dbReference>
<dbReference type="AlphaFoldDB" id="A0A8H3FTC3"/>
<dbReference type="CDD" id="cd11385">
    <property type="entry name" value="RagC_like"/>
    <property type="match status" value="1"/>
</dbReference>
<dbReference type="OrthoDB" id="26136at2759"/>
<dbReference type="PANTHER" id="PTHR11259:SF2">
    <property type="entry name" value="GH16429P"/>
    <property type="match status" value="1"/>
</dbReference>
<proteinExistence type="inferred from homology"/>
<dbReference type="InterPro" id="IPR027417">
    <property type="entry name" value="P-loop_NTPase"/>
</dbReference>
<keyword evidence="11" id="KW-1185">Reference proteome</keyword>
<dbReference type="Gene3D" id="3.40.50.300">
    <property type="entry name" value="P-loop containing nucleotide triphosphate hydrolases"/>
    <property type="match status" value="1"/>
</dbReference>
<evidence type="ECO:0000256" key="6">
    <source>
        <dbReference type="ARBA" id="ARBA00023136"/>
    </source>
</evidence>
<dbReference type="GO" id="GO:0000329">
    <property type="term" value="C:fungal-type vacuole membrane"/>
    <property type="evidence" value="ECO:0007669"/>
    <property type="project" value="TreeGrafter"/>
</dbReference>
<protein>
    <recommendedName>
        <fullName evidence="8">GTP-binding protein</fullName>
    </recommendedName>
</protein>
<comment type="caution">
    <text evidence="10">The sequence shown here is derived from an EMBL/GenBank/DDBJ whole genome shotgun (WGS) entry which is preliminary data.</text>
</comment>
<dbReference type="GO" id="GO:0012505">
    <property type="term" value="C:endomembrane system"/>
    <property type="evidence" value="ECO:0007669"/>
    <property type="project" value="UniProtKB-SubCell"/>
</dbReference>
<name>A0A8H3FTC3_9LECA</name>
<dbReference type="InterPro" id="IPR039400">
    <property type="entry name" value="RagC/D"/>
</dbReference>
<evidence type="ECO:0000256" key="8">
    <source>
        <dbReference type="RuleBase" id="RU367014"/>
    </source>
</evidence>
<keyword evidence="3 8" id="KW-0547">Nucleotide-binding</keyword>
<keyword evidence="6" id="KW-0472">Membrane</keyword>
<evidence type="ECO:0000313" key="10">
    <source>
        <dbReference type="EMBL" id="CAF9928727.1"/>
    </source>
</evidence>
<accession>A0A8H3FTC3</accession>
<dbReference type="InterPro" id="IPR006762">
    <property type="entry name" value="Gtr1_RagA"/>
</dbReference>
<feature type="compositionally biased region" description="Polar residues" evidence="9">
    <location>
        <begin position="20"/>
        <end position="29"/>
    </location>
</feature>
<comment type="subcellular location">
    <subcellularLocation>
        <location evidence="1">Endomembrane system</location>
    </subcellularLocation>
</comment>
<comment type="similarity">
    <text evidence="2 8">Belongs to the GTR/RAG GTP-binding protein family.</text>
</comment>
<gene>
    <name evidence="10" type="ORF">HETSPECPRED_006909</name>
</gene>
<dbReference type="GO" id="GO:0005525">
    <property type="term" value="F:GTP binding"/>
    <property type="evidence" value="ECO:0007669"/>
    <property type="project" value="UniProtKB-UniRule"/>
</dbReference>
<comment type="function">
    <text evidence="8">GTPase involved in activation of the TORC1 signaling pathway, which promotes growth and represses autophagy in nutrient-rich conditions.</text>
</comment>
<comment type="catalytic activity">
    <reaction evidence="7">
        <text>GTP + H2O = GDP + phosphate + H(+)</text>
        <dbReference type="Rhea" id="RHEA:19669"/>
        <dbReference type="ChEBI" id="CHEBI:15377"/>
        <dbReference type="ChEBI" id="CHEBI:15378"/>
        <dbReference type="ChEBI" id="CHEBI:37565"/>
        <dbReference type="ChEBI" id="CHEBI:43474"/>
        <dbReference type="ChEBI" id="CHEBI:58189"/>
    </reaction>
    <physiologicalReaction direction="left-to-right" evidence="7">
        <dbReference type="Rhea" id="RHEA:19670"/>
    </physiologicalReaction>
</comment>
<evidence type="ECO:0000256" key="5">
    <source>
        <dbReference type="ARBA" id="ARBA00023134"/>
    </source>
</evidence>
<evidence type="ECO:0000256" key="9">
    <source>
        <dbReference type="SAM" id="MobiDB-lite"/>
    </source>
</evidence>
<evidence type="ECO:0000256" key="7">
    <source>
        <dbReference type="ARBA" id="ARBA00049117"/>
    </source>
</evidence>
<sequence length="388" mass="43474">MSSESEESQSGVEVRKAPSTLRSDNPSVANSALGNYMTIESDENLLVASASSEASSTASQSNGIIHTEHSEHKPRLLLMGLKRSGKSSISNVVFHKMAPHETLFLEATTQIKKDSMRSFMDFQVWDLPGQIDYLDQSFDADSIFGGVGAMIWVLDAQDNYMEAIVRLTETIVHLQQSFPEIKYSVFIHKTDSLAEDYREDIIRDITQRVSDDLFDAGLENPPVSFYPTSIYDYGIFEAFSKVIQSLIPQLPVFEALLNTITASCRFEKVYLFDVLSKIYIASDTSAAELATYGLCSDYIDVIVDLSEVYGWERGRKDDGSKRAKDISKQSAESFISNVKGYSLYLREINTYLALVGISKEARFEPEKALVDYNVQALQKTLKKVLRRG</sequence>
<dbReference type="GO" id="GO:0003924">
    <property type="term" value="F:GTPase activity"/>
    <property type="evidence" value="ECO:0007669"/>
    <property type="project" value="UniProtKB-UniRule"/>
</dbReference>
<dbReference type="GO" id="GO:0005634">
    <property type="term" value="C:nucleus"/>
    <property type="evidence" value="ECO:0007669"/>
    <property type="project" value="TreeGrafter"/>
</dbReference>
<evidence type="ECO:0000256" key="3">
    <source>
        <dbReference type="ARBA" id="ARBA00022741"/>
    </source>
</evidence>
<dbReference type="GO" id="GO:0009267">
    <property type="term" value="P:cellular response to starvation"/>
    <property type="evidence" value="ECO:0007669"/>
    <property type="project" value="TreeGrafter"/>
</dbReference>
<dbReference type="GO" id="GO:0010507">
    <property type="term" value="P:negative regulation of autophagy"/>
    <property type="evidence" value="ECO:0007669"/>
    <property type="project" value="TreeGrafter"/>
</dbReference>
<dbReference type="PANTHER" id="PTHR11259">
    <property type="entry name" value="RAS-RELATED GTP BINDING RAG/GTR YEAST"/>
    <property type="match status" value="1"/>
</dbReference>
<evidence type="ECO:0000256" key="2">
    <source>
        <dbReference type="ARBA" id="ARBA00007756"/>
    </source>
</evidence>
<dbReference type="EMBL" id="CAJPDS010000049">
    <property type="protein sequence ID" value="CAF9928727.1"/>
    <property type="molecule type" value="Genomic_DNA"/>
</dbReference>
<comment type="subunit">
    <text evidence="8">Component of the GSE complex.</text>
</comment>
<evidence type="ECO:0000313" key="11">
    <source>
        <dbReference type="Proteomes" id="UP000664521"/>
    </source>
</evidence>
<organism evidence="10 11">
    <name type="scientific">Heterodermia speciosa</name>
    <dbReference type="NCBI Taxonomy" id="116794"/>
    <lineage>
        <taxon>Eukaryota</taxon>
        <taxon>Fungi</taxon>
        <taxon>Dikarya</taxon>
        <taxon>Ascomycota</taxon>
        <taxon>Pezizomycotina</taxon>
        <taxon>Lecanoromycetes</taxon>
        <taxon>OSLEUM clade</taxon>
        <taxon>Lecanoromycetidae</taxon>
        <taxon>Caliciales</taxon>
        <taxon>Physciaceae</taxon>
        <taxon>Heterodermia</taxon>
    </lineage>
</organism>
<dbReference type="SUPFAM" id="SSF52540">
    <property type="entry name" value="P-loop containing nucleoside triphosphate hydrolases"/>
    <property type="match status" value="1"/>
</dbReference>